<comment type="pathway">
    <text evidence="5">Amine and polyamine biosynthesis; putrescine biosynthesis via L-ornithine pathway; putrescine from L-ornithine: step 1/1.</text>
</comment>
<comment type="cofactor">
    <cofactor evidence="1 8">
        <name>pyridoxal 5'-phosphate</name>
        <dbReference type="ChEBI" id="CHEBI:597326"/>
    </cofactor>
</comment>
<evidence type="ECO:0000256" key="8">
    <source>
        <dbReference type="PIRSR" id="PIRSR600183-50"/>
    </source>
</evidence>
<keyword evidence="11" id="KW-1185">Reference proteome</keyword>
<evidence type="ECO:0000256" key="3">
    <source>
        <dbReference type="ARBA" id="ARBA00022898"/>
    </source>
</evidence>
<name>A0A2T6B0V1_9RHOB</name>
<dbReference type="InterPro" id="IPR029066">
    <property type="entry name" value="PLP-binding_barrel"/>
</dbReference>
<evidence type="ECO:0000256" key="5">
    <source>
        <dbReference type="ARBA" id="ARBA00034115"/>
    </source>
</evidence>
<dbReference type="AlphaFoldDB" id="A0A2T6B0V1"/>
<protein>
    <recommendedName>
        <fullName evidence="6">ornithine decarboxylase</fullName>
        <ecNumber evidence="6">4.1.1.17</ecNumber>
    </recommendedName>
</protein>
<comment type="catalytic activity">
    <reaction evidence="7">
        <text>L-ornithine + H(+) = putrescine + CO2</text>
        <dbReference type="Rhea" id="RHEA:22964"/>
        <dbReference type="ChEBI" id="CHEBI:15378"/>
        <dbReference type="ChEBI" id="CHEBI:16526"/>
        <dbReference type="ChEBI" id="CHEBI:46911"/>
        <dbReference type="ChEBI" id="CHEBI:326268"/>
        <dbReference type="EC" id="4.1.1.17"/>
    </reaction>
</comment>
<accession>A0A2T6B0V1</accession>
<evidence type="ECO:0000259" key="9">
    <source>
        <dbReference type="Pfam" id="PF02784"/>
    </source>
</evidence>
<dbReference type="CDD" id="cd00622">
    <property type="entry name" value="PLPDE_III_ODC"/>
    <property type="match status" value="1"/>
</dbReference>
<proteinExistence type="inferred from homology"/>
<dbReference type="SUPFAM" id="SSF50621">
    <property type="entry name" value="Alanine racemase C-terminal domain-like"/>
    <property type="match status" value="1"/>
</dbReference>
<feature type="domain" description="Orn/DAP/Arg decarboxylase 2 N-terminal" evidence="9">
    <location>
        <begin position="36"/>
        <end position="260"/>
    </location>
</feature>
<evidence type="ECO:0000256" key="7">
    <source>
        <dbReference type="ARBA" id="ARBA00049127"/>
    </source>
</evidence>
<comment type="similarity">
    <text evidence="2">Belongs to the Orn/Lys/Arg decarboxylase class-II family.</text>
</comment>
<gene>
    <name evidence="10" type="ORF">C8N44_10667</name>
</gene>
<dbReference type="Gene3D" id="2.40.37.10">
    <property type="entry name" value="Lyase, Ornithine Decarboxylase, Chain A, domain 1"/>
    <property type="match status" value="1"/>
</dbReference>
<dbReference type="EC" id="4.1.1.17" evidence="6"/>
<dbReference type="InterPro" id="IPR009006">
    <property type="entry name" value="Ala_racemase/Decarboxylase_C"/>
</dbReference>
<evidence type="ECO:0000256" key="1">
    <source>
        <dbReference type="ARBA" id="ARBA00001933"/>
    </source>
</evidence>
<feature type="active site" description="Proton donor" evidence="8">
    <location>
        <position position="323"/>
    </location>
</feature>
<feature type="modified residue" description="N6-(pyridoxal phosphate)lysine" evidence="8">
    <location>
        <position position="52"/>
    </location>
</feature>
<reference evidence="10 11" key="1">
    <citation type="submission" date="2018-04" db="EMBL/GenBank/DDBJ databases">
        <title>Genomic Encyclopedia of Archaeal and Bacterial Type Strains, Phase II (KMG-II): from individual species to whole genera.</title>
        <authorList>
            <person name="Goeker M."/>
        </authorList>
    </citation>
    <scope>NUCLEOTIDE SEQUENCE [LARGE SCALE GENOMIC DNA]</scope>
    <source>
        <strain evidence="10 11">DSM 29329</strain>
    </source>
</reference>
<dbReference type="InterPro" id="IPR002433">
    <property type="entry name" value="Orn_de-COase"/>
</dbReference>
<comment type="caution">
    <text evidence="10">The sequence shown here is derived from an EMBL/GenBank/DDBJ whole genome shotgun (WGS) entry which is preliminary data.</text>
</comment>
<sequence>MSRIEAFHSSAAAWLTEHTPERPVMFFEPGILQATAARFLKGFPGMVTYAVKANPAPGVLDNLLAAGVTGFDVASPDEMALVRDRAPEAALHYHNPVRTRAEIAAGLDAGVTSWSVDRHGELEKLSGLPKGSEVAVRLKLEVAGAAYDFGAKFGAGPERAADLLRRVVKMGFTPSLTFHPGTQCDSAMPWRRYIQAAAEVAQTAGVSLHRLNVGGGFAARRGAAVPDLEGVFAAIAEEVAARFGADAPALVCEPGRGMVAECMTLALQVKAVEEEVIFLNDGLYGSLAEWRDIAASDRVSVVSPEGLQREAAVRRRVAFGPTCDSLDVLPEPLPLPADLAEGDYLLFAGMGAYSGALATGFNGYGMARTVTLGPTGQ</sequence>
<keyword evidence="4" id="KW-0456">Lyase</keyword>
<dbReference type="InterPro" id="IPR022653">
    <property type="entry name" value="De-COase2_pyr-phos_BS"/>
</dbReference>
<dbReference type="OrthoDB" id="9802147at2"/>
<organism evidence="10 11">
    <name type="scientific">Allosediminivita pacifica</name>
    <dbReference type="NCBI Taxonomy" id="1267769"/>
    <lineage>
        <taxon>Bacteria</taxon>
        <taxon>Pseudomonadati</taxon>
        <taxon>Pseudomonadota</taxon>
        <taxon>Alphaproteobacteria</taxon>
        <taxon>Rhodobacterales</taxon>
        <taxon>Paracoccaceae</taxon>
        <taxon>Allosediminivita</taxon>
    </lineage>
</organism>
<dbReference type="PANTHER" id="PTHR11482:SF6">
    <property type="entry name" value="ORNITHINE DECARBOXYLASE 1-RELATED"/>
    <property type="match status" value="1"/>
</dbReference>
<dbReference type="PANTHER" id="PTHR11482">
    <property type="entry name" value="ARGININE/DIAMINOPIMELATE/ORNITHINE DECARBOXYLASE"/>
    <property type="match status" value="1"/>
</dbReference>
<dbReference type="Gene3D" id="3.20.20.10">
    <property type="entry name" value="Alanine racemase"/>
    <property type="match status" value="1"/>
</dbReference>
<dbReference type="GO" id="GO:0033387">
    <property type="term" value="P:putrescine biosynthetic process from arginine, via ornithine"/>
    <property type="evidence" value="ECO:0007669"/>
    <property type="project" value="TreeGrafter"/>
</dbReference>
<dbReference type="PROSITE" id="PS00878">
    <property type="entry name" value="ODR_DC_2_1"/>
    <property type="match status" value="1"/>
</dbReference>
<evidence type="ECO:0000256" key="4">
    <source>
        <dbReference type="ARBA" id="ARBA00023239"/>
    </source>
</evidence>
<dbReference type="GO" id="GO:0005737">
    <property type="term" value="C:cytoplasm"/>
    <property type="evidence" value="ECO:0007669"/>
    <property type="project" value="TreeGrafter"/>
</dbReference>
<dbReference type="PRINTS" id="PR01179">
    <property type="entry name" value="ODADCRBXLASE"/>
</dbReference>
<keyword evidence="3 8" id="KW-0663">Pyridoxal phosphate</keyword>
<dbReference type="GO" id="GO:0004586">
    <property type="term" value="F:ornithine decarboxylase activity"/>
    <property type="evidence" value="ECO:0007669"/>
    <property type="project" value="UniProtKB-EC"/>
</dbReference>
<dbReference type="Proteomes" id="UP000244069">
    <property type="component" value="Unassembled WGS sequence"/>
</dbReference>
<dbReference type="InterPro" id="IPR000183">
    <property type="entry name" value="Orn/DAP/Arg_de-COase"/>
</dbReference>
<evidence type="ECO:0000256" key="2">
    <source>
        <dbReference type="ARBA" id="ARBA00008872"/>
    </source>
</evidence>
<dbReference type="EMBL" id="QBKN01000006">
    <property type="protein sequence ID" value="PTX49691.1"/>
    <property type="molecule type" value="Genomic_DNA"/>
</dbReference>
<dbReference type="RefSeq" id="WP_107975309.1">
    <property type="nucleotide sequence ID" value="NZ_BMEZ01000006.1"/>
</dbReference>
<evidence type="ECO:0000256" key="6">
    <source>
        <dbReference type="ARBA" id="ARBA00034138"/>
    </source>
</evidence>
<dbReference type="SUPFAM" id="SSF51419">
    <property type="entry name" value="PLP-binding barrel"/>
    <property type="match status" value="1"/>
</dbReference>
<evidence type="ECO:0000313" key="11">
    <source>
        <dbReference type="Proteomes" id="UP000244069"/>
    </source>
</evidence>
<dbReference type="InterPro" id="IPR022644">
    <property type="entry name" value="De-COase2_N"/>
</dbReference>
<dbReference type="Pfam" id="PF02784">
    <property type="entry name" value="Orn_Arg_deC_N"/>
    <property type="match status" value="1"/>
</dbReference>
<dbReference type="PRINTS" id="PR01182">
    <property type="entry name" value="ORNDCRBXLASE"/>
</dbReference>
<evidence type="ECO:0000313" key="10">
    <source>
        <dbReference type="EMBL" id="PTX49691.1"/>
    </source>
</evidence>